<organism evidence="2 3">
    <name type="scientific">Candidatus Ghiorseimicrobium undicola</name>
    <dbReference type="NCBI Taxonomy" id="1974746"/>
    <lineage>
        <taxon>Bacteria</taxon>
        <taxon>Pseudomonadati</taxon>
        <taxon>Candidatus Omnitrophota</taxon>
        <taxon>Candidatus Ghiorseimicrobium</taxon>
    </lineage>
</organism>
<evidence type="ECO:0000313" key="3">
    <source>
        <dbReference type="Proteomes" id="UP000229641"/>
    </source>
</evidence>
<evidence type="ECO:0000256" key="1">
    <source>
        <dbReference type="SAM" id="Coils"/>
    </source>
</evidence>
<name>A0A2H0LWJ2_9BACT</name>
<accession>A0A2H0LWJ2</accession>
<sequence>MLEKKLKITEDHAELRIDGEIYSKETIFAAAYIFMDKAYILLDKENKDFVVYIYSQQKSTDLRKLGMDFCNELINYAHYFSRVKENAEVIKTIMQRALFSAAPSLVKEAEEKEIEDLIRELEAEEKEEAQTNAAGAKKRKK</sequence>
<feature type="coiled-coil region" evidence="1">
    <location>
        <begin position="104"/>
        <end position="139"/>
    </location>
</feature>
<keyword evidence="1" id="KW-0175">Coiled coil</keyword>
<dbReference type="EMBL" id="PCWA01000089">
    <property type="protein sequence ID" value="PIQ88736.1"/>
    <property type="molecule type" value="Genomic_DNA"/>
</dbReference>
<proteinExistence type="predicted"/>
<dbReference type="Proteomes" id="UP000229641">
    <property type="component" value="Unassembled WGS sequence"/>
</dbReference>
<gene>
    <name evidence="2" type="ORF">COV72_06650</name>
</gene>
<dbReference type="AlphaFoldDB" id="A0A2H0LWJ2"/>
<evidence type="ECO:0000313" key="2">
    <source>
        <dbReference type="EMBL" id="PIQ88736.1"/>
    </source>
</evidence>
<protein>
    <recommendedName>
        <fullName evidence="4">His-Xaa-Ser system protein HxsD</fullName>
    </recommendedName>
</protein>
<comment type="caution">
    <text evidence="2">The sequence shown here is derived from an EMBL/GenBank/DDBJ whole genome shotgun (WGS) entry which is preliminary data.</text>
</comment>
<reference evidence="2 3" key="1">
    <citation type="submission" date="2017-09" db="EMBL/GenBank/DDBJ databases">
        <title>Depth-based differentiation of microbial function through sediment-hosted aquifers and enrichment of novel symbionts in the deep terrestrial subsurface.</title>
        <authorList>
            <person name="Probst A.J."/>
            <person name="Ladd B."/>
            <person name="Jarett J.K."/>
            <person name="Geller-Mcgrath D.E."/>
            <person name="Sieber C.M."/>
            <person name="Emerson J.B."/>
            <person name="Anantharaman K."/>
            <person name="Thomas B.C."/>
            <person name="Malmstrom R."/>
            <person name="Stieglmeier M."/>
            <person name="Klingl A."/>
            <person name="Woyke T."/>
            <person name="Ryan C.M."/>
            <person name="Banfield J.F."/>
        </authorList>
    </citation>
    <scope>NUCLEOTIDE SEQUENCE [LARGE SCALE GENOMIC DNA]</scope>
    <source>
        <strain evidence="2">CG11_big_fil_rev_8_21_14_0_20_42_13</strain>
    </source>
</reference>
<evidence type="ECO:0008006" key="4">
    <source>
        <dbReference type="Google" id="ProtNLM"/>
    </source>
</evidence>